<evidence type="ECO:0000313" key="3">
    <source>
        <dbReference type="EMBL" id="XBH16798.1"/>
    </source>
</evidence>
<accession>A0AAU7DIA3</accession>
<feature type="signal peptide" evidence="2">
    <location>
        <begin position="1"/>
        <end position="28"/>
    </location>
</feature>
<feature type="region of interest" description="Disordered" evidence="1">
    <location>
        <begin position="246"/>
        <end position="292"/>
    </location>
</feature>
<name>A0AAU7DIA3_9BACT</name>
<evidence type="ECO:0000256" key="1">
    <source>
        <dbReference type="SAM" id="MobiDB-lite"/>
    </source>
</evidence>
<dbReference type="AlphaFoldDB" id="A0AAU7DIA3"/>
<feature type="compositionally biased region" description="Polar residues" evidence="1">
    <location>
        <begin position="277"/>
        <end position="292"/>
    </location>
</feature>
<keyword evidence="2" id="KW-0732">Signal</keyword>
<dbReference type="EMBL" id="CP121196">
    <property type="protein sequence ID" value="XBH16798.1"/>
    <property type="molecule type" value="Genomic_DNA"/>
</dbReference>
<proteinExistence type="predicted"/>
<reference evidence="3" key="1">
    <citation type="submission" date="2023-03" db="EMBL/GenBank/DDBJ databases">
        <title>Edaphobacter sp.</title>
        <authorList>
            <person name="Huber K.J."/>
            <person name="Papendorf J."/>
            <person name="Pilke C."/>
            <person name="Bunk B."/>
            <person name="Sproeer C."/>
            <person name="Pester M."/>
        </authorList>
    </citation>
    <scope>NUCLEOTIDE SEQUENCE</scope>
    <source>
        <strain evidence="3">DSM 110680</strain>
    </source>
</reference>
<feature type="chain" id="PRO_5043515201" evidence="2">
    <location>
        <begin position="29"/>
        <end position="292"/>
    </location>
</feature>
<gene>
    <name evidence="3" type="ORF">P8935_19755</name>
</gene>
<evidence type="ECO:0000256" key="2">
    <source>
        <dbReference type="SAM" id="SignalP"/>
    </source>
</evidence>
<organism evidence="3">
    <name type="scientific">Telmatobacter sp. DSM 110680</name>
    <dbReference type="NCBI Taxonomy" id="3036704"/>
    <lineage>
        <taxon>Bacteria</taxon>
        <taxon>Pseudomonadati</taxon>
        <taxon>Acidobacteriota</taxon>
        <taxon>Terriglobia</taxon>
        <taxon>Terriglobales</taxon>
        <taxon>Acidobacteriaceae</taxon>
        <taxon>Telmatobacter</taxon>
    </lineage>
</organism>
<sequence>MRVVLCRPAYVLMAVVLAAITPLCTAQAPDTFRWIDFHAQSDQDVAVWVTRALDGQKWTAIREIGVQYDAALVITTTRATPQSATNRDTFSIWSVSLSNRMLTHIADGANLRLMDWLLLNVGQGRELAALYDDCTDCQATTYFTALHYDLRQHTWAARWMQGGKAVPVWVSNAGVGVTHTQVFAVMADENGRETLGTWSHLDYGKTKTAEDAVYRYDLDPQSDVERTQLLFGRDATSMKDRLCRAQDGVPGLSRGQDSSLCLGSEKPHYERKPVTSPPANNQGQSRPPGSKQ</sequence>
<dbReference type="RefSeq" id="WP_348262026.1">
    <property type="nucleotide sequence ID" value="NZ_CP121196.1"/>
</dbReference>
<protein>
    <submittedName>
        <fullName evidence="3">Uncharacterized protein</fullName>
    </submittedName>
</protein>